<name>A0A3G7U2N3_9PSED</name>
<evidence type="ECO:0000313" key="2">
    <source>
        <dbReference type="Proteomes" id="UP000268696"/>
    </source>
</evidence>
<evidence type="ECO:0000313" key="1">
    <source>
        <dbReference type="EMBL" id="AZE53634.1"/>
    </source>
</evidence>
<accession>A0A3G7U2N3</accession>
<organism evidence="1 2">
    <name type="scientific">Pseudomonas synxantha</name>
    <dbReference type="NCBI Taxonomy" id="47883"/>
    <lineage>
        <taxon>Bacteria</taxon>
        <taxon>Pseudomonadati</taxon>
        <taxon>Pseudomonadota</taxon>
        <taxon>Gammaproteobacteria</taxon>
        <taxon>Pseudomonadales</taxon>
        <taxon>Pseudomonadaceae</taxon>
        <taxon>Pseudomonas</taxon>
    </lineage>
</organism>
<dbReference type="EMBL" id="CP027754">
    <property type="protein sequence ID" value="AZE53634.1"/>
    <property type="molecule type" value="Genomic_DNA"/>
</dbReference>
<sequence>MHARESTDALSVIKYAAMMAACSKQAWAVYSMPRQLLQAKPYTGARTHLMEVCHP</sequence>
<protein>
    <submittedName>
        <fullName evidence="1">Uncharacterized protein</fullName>
    </submittedName>
</protein>
<gene>
    <name evidence="1" type="ORF">C4K03_1463</name>
</gene>
<proteinExistence type="predicted"/>
<dbReference type="Proteomes" id="UP000268696">
    <property type="component" value="Chromosome"/>
</dbReference>
<reference evidence="1 2" key="1">
    <citation type="submission" date="2018-03" db="EMBL/GenBank/DDBJ databases">
        <title>Diversity of phytobeneficial traits revealed by whole-genome analysis of worldwide-isolated phenazine-producing Pseudomonas spp.</title>
        <authorList>
            <person name="Biessy A."/>
            <person name="Novinscak A."/>
            <person name="Blom J."/>
            <person name="Leger G."/>
            <person name="Thomashow L.S."/>
            <person name="Cazorla F.M."/>
            <person name="Josic D."/>
            <person name="Filion M."/>
        </authorList>
    </citation>
    <scope>NUCLEOTIDE SEQUENCE [LARGE SCALE GENOMIC DNA]</scope>
    <source>
        <strain evidence="1 2">30B</strain>
    </source>
</reference>
<dbReference type="AlphaFoldDB" id="A0A3G7U2N3"/>